<dbReference type="PANTHER" id="PTHR45753:SF3">
    <property type="entry name" value="ORNITHINE TRANSCARBAMYLASE, MITOCHONDRIAL"/>
    <property type="match status" value="1"/>
</dbReference>
<dbReference type="InterPro" id="IPR006132">
    <property type="entry name" value="Asp/Orn_carbamoyltranf_P-bd"/>
</dbReference>
<dbReference type="Gene3D" id="3.40.50.1370">
    <property type="entry name" value="Aspartate/ornithine carbamoyltransferase"/>
    <property type="match status" value="2"/>
</dbReference>
<evidence type="ECO:0000259" key="3">
    <source>
        <dbReference type="Pfam" id="PF00185"/>
    </source>
</evidence>
<dbReference type="InterPro" id="IPR036901">
    <property type="entry name" value="Asp/Orn_carbamoylTrfase_sf"/>
</dbReference>
<feature type="domain" description="Aspartate/ornithine carbamoyltransferase carbamoyl-P binding" evidence="4">
    <location>
        <begin position="2"/>
        <end position="132"/>
    </location>
</feature>
<dbReference type="PANTHER" id="PTHR45753">
    <property type="entry name" value="ORNITHINE CARBAMOYLTRANSFERASE, MITOCHONDRIAL"/>
    <property type="match status" value="1"/>
</dbReference>
<gene>
    <name evidence="5" type="ORF">SAMN04489809_0330</name>
</gene>
<dbReference type="InterPro" id="IPR002292">
    <property type="entry name" value="Orn/put_carbamltrans"/>
</dbReference>
<evidence type="ECO:0000256" key="1">
    <source>
        <dbReference type="ARBA" id="ARBA00022679"/>
    </source>
</evidence>
<dbReference type="InterPro" id="IPR006131">
    <property type="entry name" value="Asp_carbamoyltransf_Asp/Orn-bd"/>
</dbReference>
<dbReference type="GO" id="GO:0004585">
    <property type="term" value="F:ornithine carbamoyltransferase activity"/>
    <property type="evidence" value="ECO:0007669"/>
    <property type="project" value="UniProtKB-ARBA"/>
</dbReference>
<dbReference type="GO" id="GO:0019240">
    <property type="term" value="P:citrulline biosynthetic process"/>
    <property type="evidence" value="ECO:0007669"/>
    <property type="project" value="TreeGrafter"/>
</dbReference>
<keyword evidence="1 2" id="KW-0808">Transferase</keyword>
<dbReference type="SUPFAM" id="SSF53671">
    <property type="entry name" value="Aspartate/ornithine carbamoyltransferase"/>
    <property type="match status" value="1"/>
</dbReference>
<dbReference type="GO" id="GO:0016597">
    <property type="term" value="F:amino acid binding"/>
    <property type="evidence" value="ECO:0007669"/>
    <property type="project" value="InterPro"/>
</dbReference>
<evidence type="ECO:0000256" key="2">
    <source>
        <dbReference type="RuleBase" id="RU003634"/>
    </source>
</evidence>
<feature type="domain" description="Aspartate/ornithine carbamoyltransferase Asp/Orn-binding" evidence="3">
    <location>
        <begin position="142"/>
        <end position="267"/>
    </location>
</feature>
<evidence type="ECO:0000313" key="5">
    <source>
        <dbReference type="EMBL" id="SDR79451.1"/>
    </source>
</evidence>
<organism evidence="5 6">
    <name type="scientific">Microbacterium paraoxydans</name>
    <dbReference type="NCBI Taxonomy" id="199592"/>
    <lineage>
        <taxon>Bacteria</taxon>
        <taxon>Bacillati</taxon>
        <taxon>Actinomycetota</taxon>
        <taxon>Actinomycetes</taxon>
        <taxon>Micrococcales</taxon>
        <taxon>Microbacteriaceae</taxon>
        <taxon>Microbacterium</taxon>
    </lineage>
</organism>
<dbReference type="eggNOG" id="COG0078">
    <property type="taxonomic scope" value="Bacteria"/>
</dbReference>
<proteinExistence type="inferred from homology"/>
<comment type="similarity">
    <text evidence="2">Belongs to the aspartate/ornithine carbamoyltransferase superfamily.</text>
</comment>
<dbReference type="Pfam" id="PF00185">
    <property type="entry name" value="OTCace"/>
    <property type="match status" value="1"/>
</dbReference>
<dbReference type="PRINTS" id="PR00100">
    <property type="entry name" value="AOTCASE"/>
</dbReference>
<evidence type="ECO:0000259" key="4">
    <source>
        <dbReference type="Pfam" id="PF02729"/>
    </source>
</evidence>
<reference evidence="5 6" key="1">
    <citation type="submission" date="2016-10" db="EMBL/GenBank/DDBJ databases">
        <authorList>
            <person name="de Groot N.N."/>
        </authorList>
    </citation>
    <scope>NUCLEOTIDE SEQUENCE [LARGE SCALE GENOMIC DNA]</scope>
    <source>
        <strain evidence="5 6">DSM 15019</strain>
    </source>
</reference>
<sequence length="272" mass="29595">MRHLLSLTELTGDDLREIFARAARIEAGTLARRDGAAALFFPSSSLRTRVSFERGAAEMGLQPIVFPPEALDTVEDAVDIVGYLSAWVELLVVRHADLHVLRELAAPGILPVVNAMTNANHPCEVLSDLFALSRETDVRSLRVLVVGPDGNIARAWEEAHRAFGIDVVQACPEEVRTPALPWKEDLSHAVQEADVIITDGPGEHTAAMAPYRITADLLDSAPDGVRFAPCPPFVRGREVSVAAANHPAFVGYEFKRHLKSVQQAIMGWAIEG</sequence>
<dbReference type="Proteomes" id="UP000182126">
    <property type="component" value="Chromosome I"/>
</dbReference>
<dbReference type="AlphaFoldDB" id="A0A1H1LY69"/>
<dbReference type="GO" id="GO:0042450">
    <property type="term" value="P:L-arginine biosynthetic process via ornithine"/>
    <property type="evidence" value="ECO:0007669"/>
    <property type="project" value="TreeGrafter"/>
</dbReference>
<dbReference type="EMBL" id="LT629770">
    <property type="protein sequence ID" value="SDR79451.1"/>
    <property type="molecule type" value="Genomic_DNA"/>
</dbReference>
<dbReference type="PRINTS" id="PR00102">
    <property type="entry name" value="OTCASE"/>
</dbReference>
<accession>A0A1H1LY69</accession>
<dbReference type="RefSeq" id="WP_060921643.1">
    <property type="nucleotide sequence ID" value="NZ_JALXUB010000002.1"/>
</dbReference>
<evidence type="ECO:0000313" key="6">
    <source>
        <dbReference type="Proteomes" id="UP000182126"/>
    </source>
</evidence>
<protein>
    <submittedName>
        <fullName evidence="5">Ornithine carbamoyltransferase</fullName>
    </submittedName>
</protein>
<dbReference type="InterPro" id="IPR006130">
    <property type="entry name" value="Asp/Orn_carbamoylTrfase"/>
</dbReference>
<dbReference type="Pfam" id="PF02729">
    <property type="entry name" value="OTCace_N"/>
    <property type="match status" value="1"/>
</dbReference>
<name>A0A1H1LY69_9MICO</name>